<dbReference type="EMBL" id="VSSQ01000481">
    <property type="protein sequence ID" value="MPL95776.1"/>
    <property type="molecule type" value="Genomic_DNA"/>
</dbReference>
<evidence type="ECO:0000259" key="1">
    <source>
        <dbReference type="PROSITE" id="PS50110"/>
    </source>
</evidence>
<organism evidence="2">
    <name type="scientific">bioreactor metagenome</name>
    <dbReference type="NCBI Taxonomy" id="1076179"/>
    <lineage>
        <taxon>unclassified sequences</taxon>
        <taxon>metagenomes</taxon>
        <taxon>ecological metagenomes</taxon>
    </lineage>
</organism>
<dbReference type="SUPFAM" id="SSF52172">
    <property type="entry name" value="CheY-like"/>
    <property type="match status" value="1"/>
</dbReference>
<dbReference type="SMART" id="SM00448">
    <property type="entry name" value="REC"/>
    <property type="match status" value="1"/>
</dbReference>
<gene>
    <name evidence="2" type="ORF">SDC9_41948</name>
</gene>
<dbReference type="AlphaFoldDB" id="A0A644VWU4"/>
<dbReference type="InterPro" id="IPR001789">
    <property type="entry name" value="Sig_transdc_resp-reg_receiver"/>
</dbReference>
<dbReference type="Gene3D" id="3.40.50.2300">
    <property type="match status" value="1"/>
</dbReference>
<evidence type="ECO:0000313" key="2">
    <source>
        <dbReference type="EMBL" id="MPL95776.1"/>
    </source>
</evidence>
<sequence>MMKDINILYIEDDKENREGLISVLSGNSIDDYSLQIDAIENFEDGIEKVISKDYHIIVLDIYKGKPEENGEQAGLNVLQEIQNKCFIPVIFYSGNTSNVTEYKSQVVGVVTKGDEGIEGLKLEIQRLAKNNLPFIKENIHKYLENEFKDYFWNIIHEERNKFTFEKNDFSLGYLMLRKFGNSLSKAKISEIIGDSDLTKNKVHPMEFYIYPTDAKSEYESGEILQKDDAVFVILTPSCDFIERFDKNGSSTGRKVGKVLLTKTELLKNTSEFNDFKKSKKEDDKNKLKKIVTSGKSDRYFFLPETPFIENRIIDFQNKVMVEYSDLKDYIRLAKLDNPFAEGMIASFIRYYNRIGYPDIDSDYIISRI</sequence>
<feature type="domain" description="Response regulatory" evidence="1">
    <location>
        <begin position="6"/>
        <end position="127"/>
    </location>
</feature>
<comment type="caution">
    <text evidence="2">The sequence shown here is derived from an EMBL/GenBank/DDBJ whole genome shotgun (WGS) entry which is preliminary data.</text>
</comment>
<proteinExistence type="predicted"/>
<dbReference type="InterPro" id="IPR011006">
    <property type="entry name" value="CheY-like_superfamily"/>
</dbReference>
<name>A0A644VWU4_9ZZZZ</name>
<reference evidence="2" key="1">
    <citation type="submission" date="2019-08" db="EMBL/GenBank/DDBJ databases">
        <authorList>
            <person name="Kucharzyk K."/>
            <person name="Murdoch R.W."/>
            <person name="Higgins S."/>
            <person name="Loffler F."/>
        </authorList>
    </citation>
    <scope>NUCLEOTIDE SEQUENCE</scope>
</reference>
<protein>
    <recommendedName>
        <fullName evidence="1">Response regulatory domain-containing protein</fullName>
    </recommendedName>
</protein>
<dbReference type="GO" id="GO:0000160">
    <property type="term" value="P:phosphorelay signal transduction system"/>
    <property type="evidence" value="ECO:0007669"/>
    <property type="project" value="InterPro"/>
</dbReference>
<accession>A0A644VWU4</accession>
<dbReference type="PROSITE" id="PS50110">
    <property type="entry name" value="RESPONSE_REGULATORY"/>
    <property type="match status" value="1"/>
</dbReference>